<dbReference type="FunFam" id="3.30.470.30:FF:000003">
    <property type="entry name" value="DNA ligase"/>
    <property type="match status" value="1"/>
</dbReference>
<evidence type="ECO:0000313" key="25">
    <source>
        <dbReference type="Proteomes" id="UP000274131"/>
    </source>
</evidence>
<evidence type="ECO:0000256" key="9">
    <source>
        <dbReference type="ARBA" id="ARBA00022763"/>
    </source>
</evidence>
<dbReference type="SUPFAM" id="SSF117018">
    <property type="entry name" value="ATP-dependent DNA ligase DNA-binding domain"/>
    <property type="match status" value="1"/>
</dbReference>
<evidence type="ECO:0000256" key="14">
    <source>
        <dbReference type="ARBA" id="ARBA00023172"/>
    </source>
</evidence>
<name>A0A158Q9Y1_ENTVE</name>
<keyword evidence="4 19" id="KW-0436">Ligase</keyword>
<keyword evidence="16" id="KW-0539">Nucleus</keyword>
<keyword evidence="14 19" id="KW-0233">DNA recombination</keyword>
<evidence type="ECO:0000256" key="20">
    <source>
        <dbReference type="RuleBase" id="RU004196"/>
    </source>
</evidence>
<evidence type="ECO:0000256" key="10">
    <source>
        <dbReference type="ARBA" id="ARBA00022771"/>
    </source>
</evidence>
<feature type="domain" description="PARP-type" evidence="22">
    <location>
        <begin position="7"/>
        <end position="101"/>
    </location>
</feature>
<dbReference type="Gene3D" id="3.30.1740.10">
    <property type="entry name" value="Zinc finger, PARP-type"/>
    <property type="match status" value="1"/>
</dbReference>
<evidence type="ECO:0000256" key="18">
    <source>
        <dbReference type="ARBA" id="ARBA00034003"/>
    </source>
</evidence>
<dbReference type="InterPro" id="IPR036599">
    <property type="entry name" value="DNA_ligase_N_sf"/>
</dbReference>
<dbReference type="GO" id="GO:0070421">
    <property type="term" value="C:DNA ligase III-XRCC1 complex"/>
    <property type="evidence" value="ECO:0007669"/>
    <property type="project" value="TreeGrafter"/>
</dbReference>
<keyword evidence="10" id="KW-0863">Zinc-finger</keyword>
<dbReference type="PROSITE" id="PS50160">
    <property type="entry name" value="DNA_LIGASE_A3"/>
    <property type="match status" value="1"/>
</dbReference>
<keyword evidence="8 19" id="KW-0547">Nucleotide-binding</keyword>
<evidence type="ECO:0000256" key="7">
    <source>
        <dbReference type="ARBA" id="ARBA00022723"/>
    </source>
</evidence>
<dbReference type="GO" id="GO:0005524">
    <property type="term" value="F:ATP binding"/>
    <property type="evidence" value="ECO:0007669"/>
    <property type="project" value="UniProtKB-KW"/>
</dbReference>
<dbReference type="Pfam" id="PF01068">
    <property type="entry name" value="DNA_ligase_A_M"/>
    <property type="match status" value="1"/>
</dbReference>
<feature type="compositionally biased region" description="Polar residues" evidence="21">
    <location>
        <begin position="810"/>
        <end position="820"/>
    </location>
</feature>
<evidence type="ECO:0000256" key="17">
    <source>
        <dbReference type="ARBA" id="ARBA00023306"/>
    </source>
</evidence>
<dbReference type="AlphaFoldDB" id="A0A158Q9Y1"/>
<keyword evidence="12 19" id="KW-0067">ATP-binding</keyword>
<dbReference type="InterPro" id="IPR001510">
    <property type="entry name" value="Znf_PARP"/>
</dbReference>
<dbReference type="GO" id="GO:0071897">
    <property type="term" value="P:DNA biosynthetic process"/>
    <property type="evidence" value="ECO:0007669"/>
    <property type="project" value="InterPro"/>
</dbReference>
<evidence type="ECO:0000256" key="8">
    <source>
        <dbReference type="ARBA" id="ARBA00022741"/>
    </source>
</evidence>
<dbReference type="GO" id="GO:0006273">
    <property type="term" value="P:lagging strand elongation"/>
    <property type="evidence" value="ECO:0007669"/>
    <property type="project" value="TreeGrafter"/>
</dbReference>
<dbReference type="Pfam" id="PF04679">
    <property type="entry name" value="DNA_ligase_A_C"/>
    <property type="match status" value="1"/>
</dbReference>
<dbReference type="Gene3D" id="3.30.1490.70">
    <property type="match status" value="1"/>
</dbReference>
<evidence type="ECO:0000259" key="22">
    <source>
        <dbReference type="PROSITE" id="PS50064"/>
    </source>
</evidence>
<organism evidence="26">
    <name type="scientific">Enterobius vermicularis</name>
    <name type="common">Human pinworm</name>
    <dbReference type="NCBI Taxonomy" id="51028"/>
    <lineage>
        <taxon>Eukaryota</taxon>
        <taxon>Metazoa</taxon>
        <taxon>Ecdysozoa</taxon>
        <taxon>Nematoda</taxon>
        <taxon>Chromadorea</taxon>
        <taxon>Rhabditida</taxon>
        <taxon>Spirurina</taxon>
        <taxon>Oxyuridomorpha</taxon>
        <taxon>Oxyuroidea</taxon>
        <taxon>Oxyuridae</taxon>
        <taxon>Enterobius</taxon>
    </lineage>
</organism>
<dbReference type="InterPro" id="IPR000977">
    <property type="entry name" value="DNA_ligase_ATP-dep"/>
</dbReference>
<dbReference type="Pfam" id="PF04675">
    <property type="entry name" value="DNA_ligase_A_N"/>
    <property type="match status" value="1"/>
</dbReference>
<dbReference type="GO" id="GO:0003677">
    <property type="term" value="F:DNA binding"/>
    <property type="evidence" value="ECO:0007669"/>
    <property type="project" value="InterPro"/>
</dbReference>
<gene>
    <name evidence="24" type="ORF">EVEC_LOCUS3205</name>
</gene>
<feature type="compositionally biased region" description="Basic and acidic residues" evidence="21">
    <location>
        <begin position="784"/>
        <end position="808"/>
    </location>
</feature>
<evidence type="ECO:0000259" key="23">
    <source>
        <dbReference type="PROSITE" id="PS50160"/>
    </source>
</evidence>
<evidence type="ECO:0000256" key="5">
    <source>
        <dbReference type="ARBA" id="ARBA00022618"/>
    </source>
</evidence>
<dbReference type="GO" id="GO:0003910">
    <property type="term" value="F:DNA ligase (ATP) activity"/>
    <property type="evidence" value="ECO:0007669"/>
    <property type="project" value="UniProtKB-EC"/>
</dbReference>
<dbReference type="CDD" id="cd07902">
    <property type="entry name" value="Adenylation_DNA_ligase_III"/>
    <property type="match status" value="1"/>
</dbReference>
<dbReference type="Proteomes" id="UP000274131">
    <property type="component" value="Unassembled WGS sequence"/>
</dbReference>
<dbReference type="InterPro" id="IPR036957">
    <property type="entry name" value="Znf_PARP_sf"/>
</dbReference>
<keyword evidence="5" id="KW-0132">Cell division</keyword>
<feature type="region of interest" description="Disordered" evidence="21">
    <location>
        <begin position="758"/>
        <end position="820"/>
    </location>
</feature>
<evidence type="ECO:0000256" key="4">
    <source>
        <dbReference type="ARBA" id="ARBA00022598"/>
    </source>
</evidence>
<evidence type="ECO:0000256" key="6">
    <source>
        <dbReference type="ARBA" id="ARBA00022705"/>
    </source>
</evidence>
<dbReference type="GO" id="GO:0051301">
    <property type="term" value="P:cell division"/>
    <property type="evidence" value="ECO:0007669"/>
    <property type="project" value="UniProtKB-KW"/>
</dbReference>
<evidence type="ECO:0000256" key="11">
    <source>
        <dbReference type="ARBA" id="ARBA00022833"/>
    </source>
</evidence>
<evidence type="ECO:0000256" key="1">
    <source>
        <dbReference type="ARBA" id="ARBA00001946"/>
    </source>
</evidence>
<dbReference type="InterPro" id="IPR012309">
    <property type="entry name" value="DNA_ligase_ATP-dep_C"/>
</dbReference>
<dbReference type="EMBL" id="UXUI01007532">
    <property type="protein sequence ID" value="VDD88062.1"/>
    <property type="molecule type" value="Genomic_DNA"/>
</dbReference>
<evidence type="ECO:0000256" key="12">
    <source>
        <dbReference type="ARBA" id="ARBA00022840"/>
    </source>
</evidence>
<dbReference type="CDD" id="cd07967">
    <property type="entry name" value="OBF_DNA_ligase_III"/>
    <property type="match status" value="1"/>
</dbReference>
<evidence type="ECO:0000256" key="3">
    <source>
        <dbReference type="ARBA" id="ARBA00007572"/>
    </source>
</evidence>
<dbReference type="WBParaSite" id="EVEC_0000349701-mRNA-1">
    <property type="protein sequence ID" value="EVEC_0000349701-mRNA-1"/>
    <property type="gene ID" value="EVEC_0000349701"/>
</dbReference>
<reference evidence="24 25" key="2">
    <citation type="submission" date="2018-10" db="EMBL/GenBank/DDBJ databases">
        <authorList>
            <consortium name="Pathogen Informatics"/>
        </authorList>
    </citation>
    <scope>NUCLEOTIDE SEQUENCE [LARGE SCALE GENOMIC DNA]</scope>
</reference>
<feature type="compositionally biased region" description="Polar residues" evidence="21">
    <location>
        <begin position="758"/>
        <end position="769"/>
    </location>
</feature>
<dbReference type="PANTHER" id="PTHR45674">
    <property type="entry name" value="DNA LIGASE 1/3 FAMILY MEMBER"/>
    <property type="match status" value="1"/>
</dbReference>
<reference evidence="26" key="1">
    <citation type="submission" date="2016-04" db="UniProtKB">
        <authorList>
            <consortium name="WormBaseParasite"/>
        </authorList>
    </citation>
    <scope>IDENTIFICATION</scope>
</reference>
<keyword evidence="13" id="KW-0460">Magnesium</keyword>
<keyword evidence="7" id="KW-0479">Metal-binding</keyword>
<evidence type="ECO:0000256" key="19">
    <source>
        <dbReference type="RuleBase" id="RU000617"/>
    </source>
</evidence>
<evidence type="ECO:0000256" key="2">
    <source>
        <dbReference type="ARBA" id="ARBA00004123"/>
    </source>
</evidence>
<comment type="subcellular location">
    <subcellularLocation>
        <location evidence="2">Nucleus</location>
    </subcellularLocation>
</comment>
<dbReference type="Gene3D" id="3.30.470.30">
    <property type="entry name" value="DNA ligase/mRNA capping enzyme"/>
    <property type="match status" value="1"/>
</dbReference>
<feature type="region of interest" description="Disordered" evidence="21">
    <location>
        <begin position="108"/>
        <end position="136"/>
    </location>
</feature>
<proteinExistence type="inferred from homology"/>
<protein>
    <recommendedName>
        <fullName evidence="19">DNA ligase</fullName>
        <ecNumber evidence="19">6.5.1.1</ecNumber>
    </recommendedName>
</protein>
<comment type="similarity">
    <text evidence="3 20">Belongs to the ATP-dependent DNA ligase family.</text>
</comment>
<comment type="cofactor">
    <cofactor evidence="1">
        <name>Mg(2+)</name>
        <dbReference type="ChEBI" id="CHEBI:18420"/>
    </cofactor>
</comment>
<evidence type="ECO:0000313" key="26">
    <source>
        <dbReference type="WBParaSite" id="EVEC_0000349701-mRNA-1"/>
    </source>
</evidence>
<dbReference type="OrthoDB" id="206088at2759"/>
<dbReference type="SUPFAM" id="SSF50249">
    <property type="entry name" value="Nucleic acid-binding proteins"/>
    <property type="match status" value="1"/>
</dbReference>
<dbReference type="PROSITE" id="PS00333">
    <property type="entry name" value="DNA_LIGASE_A2"/>
    <property type="match status" value="1"/>
</dbReference>
<evidence type="ECO:0000256" key="15">
    <source>
        <dbReference type="ARBA" id="ARBA00023204"/>
    </source>
</evidence>
<dbReference type="InterPro" id="IPR012340">
    <property type="entry name" value="NA-bd_OB-fold"/>
</dbReference>
<dbReference type="InterPro" id="IPR016059">
    <property type="entry name" value="DNA_ligase_ATP-dep_CS"/>
</dbReference>
<comment type="catalytic activity">
    <reaction evidence="18 19">
        <text>ATP + (deoxyribonucleotide)n-3'-hydroxyl + 5'-phospho-(deoxyribonucleotide)m = (deoxyribonucleotide)n+m + AMP + diphosphate.</text>
        <dbReference type="EC" id="6.5.1.1"/>
    </reaction>
</comment>
<dbReference type="Pfam" id="PF00645">
    <property type="entry name" value="zf-PARP"/>
    <property type="match status" value="1"/>
</dbReference>
<dbReference type="SUPFAM" id="SSF57716">
    <property type="entry name" value="Glucocorticoid receptor-like (DNA-binding domain)"/>
    <property type="match status" value="1"/>
</dbReference>
<evidence type="ECO:0000256" key="21">
    <source>
        <dbReference type="SAM" id="MobiDB-lite"/>
    </source>
</evidence>
<dbReference type="NCBIfam" id="TIGR00574">
    <property type="entry name" value="dnl1"/>
    <property type="match status" value="1"/>
</dbReference>
<keyword evidence="6" id="KW-0235">DNA replication</keyword>
<dbReference type="SMART" id="SM01336">
    <property type="entry name" value="zf-PARP"/>
    <property type="match status" value="1"/>
</dbReference>
<dbReference type="EC" id="6.5.1.1" evidence="19"/>
<dbReference type="GO" id="GO:0008270">
    <property type="term" value="F:zinc ion binding"/>
    <property type="evidence" value="ECO:0007669"/>
    <property type="project" value="UniProtKB-KW"/>
</dbReference>
<dbReference type="PROSITE" id="PS50064">
    <property type="entry name" value="ZF_PARP_2"/>
    <property type="match status" value="1"/>
</dbReference>
<feature type="domain" description="ATP-dependent DNA ligase family profile" evidence="23">
    <location>
        <begin position="475"/>
        <end position="620"/>
    </location>
</feature>
<dbReference type="InterPro" id="IPR050191">
    <property type="entry name" value="ATP-dep_DNA_ligase"/>
</dbReference>
<evidence type="ECO:0000313" key="24">
    <source>
        <dbReference type="EMBL" id="VDD88062.1"/>
    </source>
</evidence>
<keyword evidence="9 19" id="KW-0227">DNA damage</keyword>
<dbReference type="InterPro" id="IPR012308">
    <property type="entry name" value="DNA_ligase_ATP-dep_N"/>
</dbReference>
<dbReference type="Gene3D" id="2.40.50.140">
    <property type="entry name" value="Nucleic acid-binding proteins"/>
    <property type="match status" value="1"/>
</dbReference>
<dbReference type="InterPro" id="IPR012310">
    <property type="entry name" value="DNA_ligase_ATP-dep_cent"/>
</dbReference>
<dbReference type="GO" id="GO:0006302">
    <property type="term" value="P:double-strand break repair"/>
    <property type="evidence" value="ECO:0007669"/>
    <property type="project" value="TreeGrafter"/>
</dbReference>
<dbReference type="Gene3D" id="1.10.3260.10">
    <property type="entry name" value="DNA ligase, ATP-dependent, N-terminal domain"/>
    <property type="match status" value="1"/>
</dbReference>
<sequence length="820" mass="93438">MATDQKFLVDHAKRLSNCKKCRAQIVKGELRLAKLVPNYFASDSAKAPEIKHYFHPDCLFETFSHSRASTKVIDSSDDITGWHELADEDKDRVLDLIKGLQDQRLKDPLKKNKKQNFGGSSEEKRHSGDGTGSKTASSFVANFSSEKTESKESKVNREGSDVSKFNSFKLFCKLCDVIAKVSKYTDKSCAVDMFVRKEGYDGDVYLLAKLLIPGCDQRVYNLKEKQLIKLFSHLYSWNVEEVTEDLNQTGDVSVTIRKFFEKGNNAVRKSSVTIQEVDKWLDKLTEYTTEDSQESHLSWIAHRVSPLELQYILRLIKKDLRINAGAKHILEGISPGSYEIFQNSRDLKMVIDSCFKKQFNAVIDTKVLLGTPVKPMLAEPCRSVEQAMKRFTGDMYSEIKYDGERVQLHKDGENFTFFSRSLRPVSEHKVECFRTTVAEAFPTGNDMILDSEVLMVDTVTGKPLPFGTLGIHKKENFKNASVCLFIFDCLFFNGESLIDRCGFRPVVLRPLKQRRTYLQNNIKEIPNRILLSNFQLIRNGESGKLKEMIWKAIDEGLEGLVLKDVDSVYEPGKRHWLKVKKDYLDDGKMADTADLIVLGAYYGSGTKGGMMSVFLMGVYDELSKKFLTVTKCGNGYDDETLDRINMELNPKMKKISRDYDELPEWLECSKSLVPDFVAKDVKTSPVWEISGAEFSCSNNHTAMGISIRFPRMTRIRDDKTWETATTMAELKNLYDLSKQKSSFDRSAEDAIPLFFKDSLNNPTRANSTERPTDEIKEIRKRIFSGKEPKDLEKSKRKRISGDSDDHPTIETGSDSPKQKK</sequence>
<keyword evidence="17" id="KW-0131">Cell cycle</keyword>
<dbReference type="STRING" id="51028.A0A158Q9Y1"/>
<dbReference type="PANTHER" id="PTHR45674:SF9">
    <property type="entry name" value="DNA LIGASE 3"/>
    <property type="match status" value="1"/>
</dbReference>
<dbReference type="SUPFAM" id="SSF56091">
    <property type="entry name" value="DNA ligase/mRNA capping enzyme, catalytic domain"/>
    <property type="match status" value="1"/>
</dbReference>
<keyword evidence="25" id="KW-1185">Reference proteome</keyword>
<dbReference type="PROSITE" id="PS00697">
    <property type="entry name" value="DNA_LIGASE_A1"/>
    <property type="match status" value="1"/>
</dbReference>
<keyword evidence="11" id="KW-0862">Zinc</keyword>
<dbReference type="GO" id="GO:0006310">
    <property type="term" value="P:DNA recombination"/>
    <property type="evidence" value="ECO:0007669"/>
    <property type="project" value="UniProtKB-KW"/>
</dbReference>
<dbReference type="FunFam" id="2.40.50.140:FF:000085">
    <property type="entry name" value="DNA ligase"/>
    <property type="match status" value="1"/>
</dbReference>
<keyword evidence="15 19" id="KW-0234">DNA repair</keyword>
<evidence type="ECO:0000256" key="13">
    <source>
        <dbReference type="ARBA" id="ARBA00022842"/>
    </source>
</evidence>
<accession>A0A158Q9Y1</accession>
<evidence type="ECO:0000256" key="16">
    <source>
        <dbReference type="ARBA" id="ARBA00023242"/>
    </source>
</evidence>